<proteinExistence type="inferred from homology"/>
<keyword evidence="8" id="KW-1185">Reference proteome</keyword>
<name>A0A222E366_9RHOB</name>
<keyword evidence="2 5" id="KW-0963">Cytoplasm</keyword>
<dbReference type="SUPFAM" id="SSF55729">
    <property type="entry name" value="Acyl-CoA N-acyltransferases (Nat)"/>
    <property type="match status" value="1"/>
</dbReference>
<evidence type="ECO:0000313" key="7">
    <source>
        <dbReference type="EMBL" id="ASP20664.1"/>
    </source>
</evidence>
<accession>A0A222E366</accession>
<dbReference type="KEGG" id="aht:ANTHELSMS3_01979"/>
<dbReference type="Gene3D" id="3.40.630.30">
    <property type="match status" value="1"/>
</dbReference>
<evidence type="ECO:0000256" key="5">
    <source>
        <dbReference type="RuleBase" id="RU363094"/>
    </source>
</evidence>
<dbReference type="GO" id="GO:0005737">
    <property type="term" value="C:cytoplasm"/>
    <property type="evidence" value="ECO:0007669"/>
    <property type="project" value="UniProtKB-SubCell"/>
</dbReference>
<dbReference type="InterPro" id="IPR000182">
    <property type="entry name" value="GNAT_dom"/>
</dbReference>
<feature type="domain" description="N-acetyltransferase" evidence="6">
    <location>
        <begin position="1"/>
        <end position="137"/>
    </location>
</feature>
<dbReference type="InterPro" id="IPR050680">
    <property type="entry name" value="YpeA/RimI_acetyltransf"/>
</dbReference>
<evidence type="ECO:0000256" key="4">
    <source>
        <dbReference type="ARBA" id="ARBA00023315"/>
    </source>
</evidence>
<evidence type="ECO:0000256" key="1">
    <source>
        <dbReference type="ARBA" id="ARBA00005395"/>
    </source>
</evidence>
<evidence type="ECO:0000256" key="2">
    <source>
        <dbReference type="ARBA" id="ARBA00022490"/>
    </source>
</evidence>
<evidence type="ECO:0000259" key="6">
    <source>
        <dbReference type="PROSITE" id="PS51186"/>
    </source>
</evidence>
<evidence type="ECO:0000256" key="3">
    <source>
        <dbReference type="ARBA" id="ARBA00022679"/>
    </source>
</evidence>
<organism evidence="7 8">
    <name type="scientific">Antarctobacter heliothermus</name>
    <dbReference type="NCBI Taxonomy" id="74033"/>
    <lineage>
        <taxon>Bacteria</taxon>
        <taxon>Pseudomonadati</taxon>
        <taxon>Pseudomonadota</taxon>
        <taxon>Alphaproteobacteria</taxon>
        <taxon>Rhodobacterales</taxon>
        <taxon>Roseobacteraceae</taxon>
        <taxon>Antarctobacter</taxon>
    </lineage>
</organism>
<dbReference type="GO" id="GO:0008999">
    <property type="term" value="F:protein-N-terminal-alanine acetyltransferase activity"/>
    <property type="evidence" value="ECO:0007669"/>
    <property type="project" value="UniProtKB-EC"/>
</dbReference>
<comment type="catalytic activity">
    <reaction evidence="5">
        <text>N-terminal L-alanyl-[ribosomal protein bS18] + acetyl-CoA = N-terminal N(alpha)-acetyl-L-alanyl-[ribosomal protein bS18] + CoA + H(+)</text>
        <dbReference type="Rhea" id="RHEA:43756"/>
        <dbReference type="Rhea" id="RHEA-COMP:10676"/>
        <dbReference type="Rhea" id="RHEA-COMP:10677"/>
        <dbReference type="ChEBI" id="CHEBI:15378"/>
        <dbReference type="ChEBI" id="CHEBI:57287"/>
        <dbReference type="ChEBI" id="CHEBI:57288"/>
        <dbReference type="ChEBI" id="CHEBI:64718"/>
        <dbReference type="ChEBI" id="CHEBI:83683"/>
        <dbReference type="EC" id="2.3.1.266"/>
    </reaction>
</comment>
<dbReference type="NCBIfam" id="TIGR01575">
    <property type="entry name" value="rimI"/>
    <property type="match status" value="1"/>
</dbReference>
<comment type="function">
    <text evidence="5">Acetylates the N-terminal alanine of ribosomal protein bS18.</text>
</comment>
<dbReference type="OrthoDB" id="9804026at2"/>
<dbReference type="PANTHER" id="PTHR43420:SF44">
    <property type="entry name" value="ACETYLTRANSFERASE YPEA"/>
    <property type="match status" value="1"/>
</dbReference>
<dbReference type="Proteomes" id="UP000203589">
    <property type="component" value="Chromosome"/>
</dbReference>
<protein>
    <recommendedName>
        <fullName evidence="5">[Ribosomal protein bS18]-alanine N-acetyltransferase</fullName>
        <ecNumber evidence="5">2.3.1.266</ecNumber>
    </recommendedName>
</protein>
<dbReference type="InterPro" id="IPR016181">
    <property type="entry name" value="Acyl_CoA_acyltransferase"/>
</dbReference>
<dbReference type="EC" id="2.3.1.266" evidence="5"/>
<reference evidence="7 8" key="1">
    <citation type="submission" date="2017-07" db="EMBL/GenBank/DDBJ databases">
        <title>Genome Sequence of Antarctobacter heliothermus Strain SMS3 Isolated from a culture of the Diatom Skeletonema marinoi.</title>
        <authorList>
            <person name="Topel M."/>
            <person name="Pinder M.I.M."/>
            <person name="Johansson O.N."/>
            <person name="Kourtchenko O."/>
            <person name="Godhe A."/>
            <person name="Clarke A.K."/>
        </authorList>
    </citation>
    <scope>NUCLEOTIDE SEQUENCE [LARGE SCALE GENOMIC DNA]</scope>
    <source>
        <strain evidence="7 8">SMS3</strain>
    </source>
</reference>
<dbReference type="CDD" id="cd04301">
    <property type="entry name" value="NAT_SF"/>
    <property type="match status" value="1"/>
</dbReference>
<keyword evidence="4 7" id="KW-0012">Acyltransferase</keyword>
<dbReference type="InterPro" id="IPR006464">
    <property type="entry name" value="AcTrfase_RimI/Ard1"/>
</dbReference>
<comment type="subcellular location">
    <subcellularLocation>
        <location evidence="5">Cytoplasm</location>
    </subcellularLocation>
</comment>
<dbReference type="AlphaFoldDB" id="A0A222E366"/>
<gene>
    <name evidence="7" type="primary">rimI</name>
    <name evidence="7" type="ORF">ANTHELSMS3_01979</name>
</gene>
<comment type="similarity">
    <text evidence="1 5">Belongs to the acetyltransferase family. RimI subfamily.</text>
</comment>
<keyword evidence="3 7" id="KW-0808">Transferase</keyword>
<evidence type="ECO:0000313" key="8">
    <source>
        <dbReference type="Proteomes" id="UP000203589"/>
    </source>
</evidence>
<dbReference type="PROSITE" id="PS51186">
    <property type="entry name" value="GNAT"/>
    <property type="match status" value="1"/>
</dbReference>
<dbReference type="EMBL" id="CP022540">
    <property type="protein sequence ID" value="ASP20664.1"/>
    <property type="molecule type" value="Genomic_DNA"/>
</dbReference>
<dbReference type="RefSeq" id="WP_094034700.1">
    <property type="nucleotide sequence ID" value="NZ_CP022540.1"/>
</dbReference>
<dbReference type="PANTHER" id="PTHR43420">
    <property type="entry name" value="ACETYLTRANSFERASE"/>
    <property type="match status" value="1"/>
</dbReference>
<dbReference type="Pfam" id="PF00583">
    <property type="entry name" value="Acetyltransf_1"/>
    <property type="match status" value="1"/>
</dbReference>
<sequence length="137" mass="14911">MTPEALAALTHRAYRHLTPWSAAQFSQSLSNPHSLLATTEHAFVLGQIIVDEAEILALATDPDRQRTGEASRALTAFHTQAAARGATRVFLEVAAANDAARAFYSGQGYTRVGLRRAYYPRPDGTRDDAVIMSRSLP</sequence>